<dbReference type="EMBL" id="CM047580">
    <property type="protein sequence ID" value="KAI9920822.1"/>
    <property type="molecule type" value="Genomic_DNA"/>
</dbReference>
<gene>
    <name evidence="1" type="ORF">PsorP6_001544</name>
</gene>
<reference evidence="1 2" key="1">
    <citation type="journal article" date="2022" name="bioRxiv">
        <title>The genome of the oomycete Peronosclerospora sorghi, a cosmopolitan pathogen of maize and sorghum, is inflated with dispersed pseudogenes.</title>
        <authorList>
            <person name="Fletcher K."/>
            <person name="Martin F."/>
            <person name="Isakeit T."/>
            <person name="Cavanaugh K."/>
            <person name="Magill C."/>
            <person name="Michelmore R."/>
        </authorList>
    </citation>
    <scope>NUCLEOTIDE SEQUENCE [LARGE SCALE GENOMIC DNA]</scope>
    <source>
        <strain evidence="1">P6</strain>
    </source>
</reference>
<dbReference type="Proteomes" id="UP001163321">
    <property type="component" value="Chromosome 1"/>
</dbReference>
<organism evidence="1 2">
    <name type="scientific">Peronosclerospora sorghi</name>
    <dbReference type="NCBI Taxonomy" id="230839"/>
    <lineage>
        <taxon>Eukaryota</taxon>
        <taxon>Sar</taxon>
        <taxon>Stramenopiles</taxon>
        <taxon>Oomycota</taxon>
        <taxon>Peronosporomycetes</taxon>
        <taxon>Peronosporales</taxon>
        <taxon>Peronosporaceae</taxon>
        <taxon>Peronosclerospora</taxon>
    </lineage>
</organism>
<comment type="caution">
    <text evidence="1">The sequence shown here is derived from an EMBL/GenBank/DDBJ whole genome shotgun (WGS) entry which is preliminary data.</text>
</comment>
<proteinExistence type="predicted"/>
<sequence>MDFRQLIREERRRAAETKSSNREMTVPKKATEKTVTSSSWQNSTLRVWTTRPNRIEIEKFRKGPIPGIYYLPNWINEEEEKAILDQVYAISDQSDVWVNLKHRRLQMWGGEVKTPFSPTPLPPWLMQISHTLVDVGIFSEDKRPNHILINVGGMKRNQKRINTGWLEYGVGDFILPHEDGPAYFPLVAIISTGTECRVTFERHRAATDPTTQSDKLPESFDFSLARRSLLLFTGESYTRYLHSIDNIETGTRISLTIRHVNEAKEGKQ</sequence>
<keyword evidence="2" id="KW-1185">Reference proteome</keyword>
<name>A0ACC0WQG1_9STRA</name>
<protein>
    <submittedName>
        <fullName evidence="1">Uncharacterized protein</fullName>
    </submittedName>
</protein>
<evidence type="ECO:0000313" key="2">
    <source>
        <dbReference type="Proteomes" id="UP001163321"/>
    </source>
</evidence>
<accession>A0ACC0WQG1</accession>
<evidence type="ECO:0000313" key="1">
    <source>
        <dbReference type="EMBL" id="KAI9920822.1"/>
    </source>
</evidence>